<name>A0A1T4JRW6_9BACT</name>
<evidence type="ECO:0000313" key="2">
    <source>
        <dbReference type="EMBL" id="SJZ32864.1"/>
    </source>
</evidence>
<sequence>MKKLLVLLVVLLTAVPCFAAAPLRVYVGEMNAVGAAAKDETKVAVQSLLASRLSSDKLLSVATAAEAEVVVNGTYISIGKQYNIDAVVKTTGGQTVTRTFVSGDGGQDALFAAAASLAQKLITDLEAKLSANGIPRIAQVVAVPLTTVPVRQHGGDIVRAAMPGDQGDLQRAPQGDIVRPQAFYRGAPNKGEIKRLDGMYNLLAMGEMKADGKRLLFMAQNQSVAALYEGEGRPFTGFSLDGSKRIVGLDYIDADANGAPELYVTIMNGGELSSEAWALKNNKLVKIAEGLPYFFRAIALAGGPLKLYAQEQGRGDDQFYGDVFEVVWQGKKIIKKNKISMPRYGNVYSFNQFKHPSGELLTVVYHENNYLIVYDKEHKELWRSNDAFGGSELYYQVEDLDRVRTYGDKYRWFFMNQRIQVTSKQEVLVGKNDGFWVLGNARMYKRGAVYSLYWNGAALEEVWRTKDTQNYMPDFWFDEGKSELLLLQLTQREDVLMRSKGATALQIKKVE</sequence>
<dbReference type="STRING" id="115783.SAMN02745119_00016"/>
<organism evidence="2 3">
    <name type="scientific">Trichlorobacter thiogenes</name>
    <dbReference type="NCBI Taxonomy" id="115783"/>
    <lineage>
        <taxon>Bacteria</taxon>
        <taxon>Pseudomonadati</taxon>
        <taxon>Thermodesulfobacteriota</taxon>
        <taxon>Desulfuromonadia</taxon>
        <taxon>Geobacterales</taxon>
        <taxon>Geobacteraceae</taxon>
        <taxon>Trichlorobacter</taxon>
    </lineage>
</organism>
<feature type="chain" id="PRO_5013092006" description="VCBS repeat-containing protein" evidence="1">
    <location>
        <begin position="20"/>
        <end position="511"/>
    </location>
</feature>
<proteinExistence type="predicted"/>
<evidence type="ECO:0000313" key="3">
    <source>
        <dbReference type="Proteomes" id="UP000190102"/>
    </source>
</evidence>
<dbReference type="Proteomes" id="UP000190102">
    <property type="component" value="Unassembled WGS sequence"/>
</dbReference>
<keyword evidence="1" id="KW-0732">Signal</keyword>
<evidence type="ECO:0000256" key="1">
    <source>
        <dbReference type="SAM" id="SignalP"/>
    </source>
</evidence>
<feature type="signal peptide" evidence="1">
    <location>
        <begin position="1"/>
        <end position="19"/>
    </location>
</feature>
<reference evidence="3" key="1">
    <citation type="submission" date="2017-02" db="EMBL/GenBank/DDBJ databases">
        <authorList>
            <person name="Varghese N."/>
            <person name="Submissions S."/>
        </authorList>
    </citation>
    <scope>NUCLEOTIDE SEQUENCE [LARGE SCALE GENOMIC DNA]</scope>
    <source>
        <strain evidence="3">ATCC BAA-34</strain>
    </source>
</reference>
<gene>
    <name evidence="2" type="ORF">SAMN02745119_00016</name>
</gene>
<keyword evidence="3" id="KW-1185">Reference proteome</keyword>
<dbReference type="EMBL" id="FUWR01000001">
    <property type="protein sequence ID" value="SJZ32864.1"/>
    <property type="molecule type" value="Genomic_DNA"/>
</dbReference>
<protein>
    <recommendedName>
        <fullName evidence="4">VCBS repeat-containing protein</fullName>
    </recommendedName>
</protein>
<dbReference type="AlphaFoldDB" id="A0A1T4JRW6"/>
<accession>A0A1T4JRW6</accession>
<evidence type="ECO:0008006" key="4">
    <source>
        <dbReference type="Google" id="ProtNLM"/>
    </source>
</evidence>
<dbReference type="RefSeq" id="WP_078788341.1">
    <property type="nucleotide sequence ID" value="NZ_FUWR01000001.1"/>
</dbReference>
<dbReference type="OrthoDB" id="5422153at2"/>